<evidence type="ECO:0000313" key="2">
    <source>
        <dbReference type="Proteomes" id="UP000321408"/>
    </source>
</evidence>
<dbReference type="GeneID" id="41328779"/>
<sequence length="147" mass="16991">MKKYPLNQKIPPITIGFLKSYENFKKLLVSSELTVPYDSSLNMLLIYSISSELTRITCYSVKSHEIWKLKIIYNTGSKEALKNTTKYLLNYKLIHTTGISEKKGKFSVEYYILPHKNWEEGITLTDLISKNYDVVQCGIETISKKPN</sequence>
<reference evidence="1 2" key="2">
    <citation type="journal article" date="2024" name="Int. J. Syst. Evol. Microbiol.">
        <title>Promethearchaeum syntrophicum gen. nov., sp. nov., an anaerobic, obligately syntrophic archaeon, the first isolate of the lineage 'Asgard' archaea, and proposal of the new archaeal phylum Promethearchaeota phyl. nov. and kingdom Promethearchaeati regn. nov.</title>
        <authorList>
            <person name="Imachi H."/>
            <person name="Nobu M.K."/>
            <person name="Kato S."/>
            <person name="Takaki Y."/>
            <person name="Miyazaki M."/>
            <person name="Miyata M."/>
            <person name="Ogawara M."/>
            <person name="Saito Y."/>
            <person name="Sakai S."/>
            <person name="Tahara Y.O."/>
            <person name="Takano Y."/>
            <person name="Tasumi E."/>
            <person name="Uematsu K."/>
            <person name="Yoshimura T."/>
            <person name="Itoh T."/>
            <person name="Ohkuma M."/>
            <person name="Takai K."/>
        </authorList>
    </citation>
    <scope>NUCLEOTIDE SEQUENCE [LARGE SCALE GENOMIC DNA]</scope>
    <source>
        <strain evidence="1 2">MK-D1</strain>
    </source>
</reference>
<reference evidence="1 2" key="1">
    <citation type="journal article" date="2020" name="Nature">
        <title>Isolation of an archaeon at the prokaryote-eukaryote interface.</title>
        <authorList>
            <person name="Imachi H."/>
            <person name="Nobu M.K."/>
            <person name="Nakahara N."/>
            <person name="Morono Y."/>
            <person name="Ogawara M."/>
            <person name="Takaki Y."/>
            <person name="Takano Y."/>
            <person name="Uematsu K."/>
            <person name="Ikuta T."/>
            <person name="Ito M."/>
            <person name="Matsui Y."/>
            <person name="Miyazaki M."/>
            <person name="Murata K."/>
            <person name="Saito Y."/>
            <person name="Sakai S."/>
            <person name="Song C."/>
            <person name="Tasumi E."/>
            <person name="Yamanaka Y."/>
            <person name="Yamaguchi T."/>
            <person name="Kamagata Y."/>
            <person name="Tamaki H."/>
            <person name="Takai K."/>
        </authorList>
    </citation>
    <scope>NUCLEOTIDE SEQUENCE [LARGE SCALE GENOMIC DNA]</scope>
    <source>
        <strain evidence="1 2">MK-D1</strain>
    </source>
</reference>
<organism evidence="1 2">
    <name type="scientific">Promethearchaeum syntrophicum</name>
    <dbReference type="NCBI Taxonomy" id="2594042"/>
    <lineage>
        <taxon>Archaea</taxon>
        <taxon>Promethearchaeati</taxon>
        <taxon>Promethearchaeota</taxon>
        <taxon>Promethearchaeia</taxon>
        <taxon>Promethearchaeales</taxon>
        <taxon>Promethearchaeaceae</taxon>
        <taxon>Promethearchaeum</taxon>
    </lineage>
</organism>
<dbReference type="KEGG" id="psyt:DSAG12_00778"/>
<dbReference type="EMBL" id="CP042905">
    <property type="protein sequence ID" value="QEE14955.1"/>
    <property type="molecule type" value="Genomic_DNA"/>
</dbReference>
<dbReference type="RefSeq" id="WP_147661888.1">
    <property type="nucleotide sequence ID" value="NZ_CP042905.2"/>
</dbReference>
<protein>
    <submittedName>
        <fullName evidence="1">Uncharacterized protein</fullName>
    </submittedName>
</protein>
<dbReference type="Proteomes" id="UP000321408">
    <property type="component" value="Chromosome"/>
</dbReference>
<keyword evidence="2" id="KW-1185">Reference proteome</keyword>
<dbReference type="AlphaFoldDB" id="A0A5B9D7J6"/>
<accession>A0A5B9D7J6</accession>
<proteinExistence type="predicted"/>
<evidence type="ECO:0000313" key="1">
    <source>
        <dbReference type="EMBL" id="QEE14955.1"/>
    </source>
</evidence>
<gene>
    <name evidence="1" type="ORF">DSAG12_00778</name>
</gene>
<name>A0A5B9D7J6_9ARCH</name>